<dbReference type="EMBL" id="LQYN01000069">
    <property type="protein sequence ID" value="KYD03493.1"/>
    <property type="molecule type" value="Genomic_DNA"/>
</dbReference>
<dbReference type="Gene3D" id="1.10.150.130">
    <property type="match status" value="1"/>
</dbReference>
<evidence type="ECO:0000256" key="3">
    <source>
        <dbReference type="ARBA" id="ARBA00023125"/>
    </source>
</evidence>
<keyword evidence="2" id="KW-0229">DNA integration</keyword>
<feature type="domain" description="Tyr recombinase" evidence="6">
    <location>
        <begin position="168"/>
        <end position="366"/>
    </location>
</feature>
<dbReference type="RefSeq" id="WP_084347708.1">
    <property type="nucleotide sequence ID" value="NZ_CP066701.1"/>
</dbReference>
<dbReference type="InterPro" id="IPR044068">
    <property type="entry name" value="CB"/>
</dbReference>
<dbReference type="PATRIC" id="fig|46224.3.peg.3552"/>
<dbReference type="AlphaFoldDB" id="A0A150KTN4"/>
<dbReference type="Proteomes" id="UP000075666">
    <property type="component" value="Unassembled WGS sequence"/>
</dbReference>
<dbReference type="InterPro" id="IPR010998">
    <property type="entry name" value="Integrase_recombinase_N"/>
</dbReference>
<dbReference type="InterPro" id="IPR050090">
    <property type="entry name" value="Tyrosine_recombinase_XerCD"/>
</dbReference>
<dbReference type="STRING" id="46224.B4102_3411"/>
<comment type="similarity">
    <text evidence="1">Belongs to the 'phage' integrase family.</text>
</comment>
<dbReference type="Pfam" id="PF14659">
    <property type="entry name" value="Phage_int_SAM_3"/>
    <property type="match status" value="1"/>
</dbReference>
<dbReference type="InterPro" id="IPR002104">
    <property type="entry name" value="Integrase_catalytic"/>
</dbReference>
<sequence>MREPKIYEMTGGYGFRLDIGIDPVSGKRKQKRFGPFRTKTETRRMLAQKVLEIESGTFVNPQNIKLKDFLLQWLEHKRKHVAAGTFAHYKPYVMNHLIPNLGNMKIDQLKPSHIQEMYDSYIEEEILSNQSIVHMHRILNNAFNKAIEWELAIKNPCSVIKPPKPERIQMKVWDEMDVSFFLDFTKEKRFFVAYLIALTTGMRKGEILGLRWQDCDFINSYLSLRQAVTKKKGGGYELGPLKTEHAYRNISLDEHVIELLKNYKHEQMKYKMKNRITYKDQDLIITNSTGSFILPRNLDREWLKDLDESMLKTIRFHDMRHTHATLLLKQGVHPKVVQERLGHYSVTVTLDMYSHVLPNIQQAAAKQFGETIFGKNSIKKAAQNWHE</sequence>
<dbReference type="CDD" id="cd01189">
    <property type="entry name" value="INT_ICEBs1_C_like"/>
    <property type="match status" value="1"/>
</dbReference>
<dbReference type="Gene3D" id="1.10.443.10">
    <property type="entry name" value="Intergrase catalytic core"/>
    <property type="match status" value="1"/>
</dbReference>
<dbReference type="SUPFAM" id="SSF56349">
    <property type="entry name" value="DNA breaking-rejoining enzymes"/>
    <property type="match status" value="1"/>
</dbReference>
<dbReference type="GO" id="GO:0003677">
    <property type="term" value="F:DNA binding"/>
    <property type="evidence" value="ECO:0007669"/>
    <property type="project" value="UniProtKB-UniRule"/>
</dbReference>
<keyword evidence="3 5" id="KW-0238">DNA-binding</keyword>
<proteinExistence type="inferred from homology"/>
<evidence type="ECO:0000313" key="10">
    <source>
        <dbReference type="Proteomes" id="UP000075666"/>
    </source>
</evidence>
<dbReference type="PROSITE" id="PS51898">
    <property type="entry name" value="TYR_RECOMBINASE"/>
    <property type="match status" value="1"/>
</dbReference>
<evidence type="ECO:0000256" key="1">
    <source>
        <dbReference type="ARBA" id="ARBA00008857"/>
    </source>
</evidence>
<gene>
    <name evidence="8" type="ORF">B4102_3411</name>
    <name evidence="9" type="ORF">JGZ69_03475</name>
</gene>
<dbReference type="PANTHER" id="PTHR30349">
    <property type="entry name" value="PHAGE INTEGRASE-RELATED"/>
    <property type="match status" value="1"/>
</dbReference>
<keyword evidence="4" id="KW-0233">DNA recombination</keyword>
<name>A0A150KTN4_9BACI</name>
<dbReference type="InterPro" id="IPR011010">
    <property type="entry name" value="DNA_brk_join_enz"/>
</dbReference>
<evidence type="ECO:0000256" key="5">
    <source>
        <dbReference type="PROSITE-ProRule" id="PRU01248"/>
    </source>
</evidence>
<evidence type="ECO:0000259" key="7">
    <source>
        <dbReference type="PROSITE" id="PS51900"/>
    </source>
</evidence>
<evidence type="ECO:0000313" key="8">
    <source>
        <dbReference type="EMBL" id="KYD03493.1"/>
    </source>
</evidence>
<evidence type="ECO:0000313" key="9">
    <source>
        <dbReference type="EMBL" id="QQX26015.1"/>
    </source>
</evidence>
<feature type="domain" description="Core-binding (CB)" evidence="7">
    <location>
        <begin position="64"/>
        <end position="147"/>
    </location>
</feature>
<dbReference type="KEGG" id="hspo:JGZ69_03475"/>
<evidence type="ECO:0000256" key="2">
    <source>
        <dbReference type="ARBA" id="ARBA00022908"/>
    </source>
</evidence>
<keyword evidence="10" id="KW-1185">Reference proteome</keyword>
<dbReference type="PANTHER" id="PTHR30349:SF64">
    <property type="entry name" value="PROPHAGE INTEGRASE INTD-RELATED"/>
    <property type="match status" value="1"/>
</dbReference>
<evidence type="ECO:0000313" key="11">
    <source>
        <dbReference type="Proteomes" id="UP000595512"/>
    </source>
</evidence>
<dbReference type="Pfam" id="PF00589">
    <property type="entry name" value="Phage_integrase"/>
    <property type="match status" value="1"/>
</dbReference>
<protein>
    <submittedName>
        <fullName evidence="9">Site-specific integrase</fullName>
    </submittedName>
</protein>
<dbReference type="EMBL" id="CP066701">
    <property type="protein sequence ID" value="QQX26015.1"/>
    <property type="molecule type" value="Genomic_DNA"/>
</dbReference>
<dbReference type="InterPro" id="IPR004107">
    <property type="entry name" value="Integrase_SAM-like_N"/>
</dbReference>
<organism evidence="8 10">
    <name type="scientific">Heyndrickxia sporothermodurans</name>
    <dbReference type="NCBI Taxonomy" id="46224"/>
    <lineage>
        <taxon>Bacteria</taxon>
        <taxon>Bacillati</taxon>
        <taxon>Bacillota</taxon>
        <taxon>Bacilli</taxon>
        <taxon>Bacillales</taxon>
        <taxon>Bacillaceae</taxon>
        <taxon>Heyndrickxia</taxon>
    </lineage>
</organism>
<dbReference type="InterPro" id="IPR013762">
    <property type="entry name" value="Integrase-like_cat_sf"/>
</dbReference>
<dbReference type="OrthoDB" id="9803188at2"/>
<dbReference type="GO" id="GO:0015074">
    <property type="term" value="P:DNA integration"/>
    <property type="evidence" value="ECO:0007669"/>
    <property type="project" value="UniProtKB-KW"/>
</dbReference>
<dbReference type="PROSITE" id="PS51900">
    <property type="entry name" value="CB"/>
    <property type="match status" value="1"/>
</dbReference>
<dbReference type="Proteomes" id="UP000595512">
    <property type="component" value="Chromosome"/>
</dbReference>
<evidence type="ECO:0000259" key="6">
    <source>
        <dbReference type="PROSITE" id="PS51898"/>
    </source>
</evidence>
<reference evidence="8 10" key="1">
    <citation type="submission" date="2016-01" db="EMBL/GenBank/DDBJ databases">
        <title>Genome Sequences of Twelve Sporeforming Bacillus Species Isolated from Foods.</title>
        <authorList>
            <person name="Berendsen E.M."/>
            <person name="Wells-Bennik M.H."/>
            <person name="Krawcyk A.O."/>
            <person name="De Jong A."/>
            <person name="Holsappel S."/>
            <person name="Eijlander R.T."/>
            <person name="Kuipers O.P."/>
        </authorList>
    </citation>
    <scope>NUCLEOTIDE SEQUENCE [LARGE SCALE GENOMIC DNA]</scope>
    <source>
        <strain evidence="8 10">B4102</strain>
    </source>
</reference>
<accession>A0A150KTN4</accession>
<reference evidence="9 11" key="2">
    <citation type="submission" date="2020-12" db="EMBL/GenBank/DDBJ databases">
        <title>Taxonomic evaluation of the Bacillus sporothermodurans group of bacteria based on whole genome sequences.</title>
        <authorList>
            <person name="Fiedler G."/>
            <person name="Herbstmann A.-D."/>
            <person name="Doll E."/>
            <person name="Wenning M."/>
            <person name="Brinks E."/>
            <person name="Kabisch J."/>
            <person name="Breitenwieser F."/>
            <person name="Lappann M."/>
            <person name="Boehnlein C."/>
            <person name="Franz C."/>
        </authorList>
    </citation>
    <scope>NUCLEOTIDE SEQUENCE [LARGE SCALE GENOMIC DNA]</scope>
    <source>
        <strain evidence="9 11">DSM 10599</strain>
    </source>
</reference>
<dbReference type="GO" id="GO:0006310">
    <property type="term" value="P:DNA recombination"/>
    <property type="evidence" value="ECO:0007669"/>
    <property type="project" value="UniProtKB-KW"/>
</dbReference>
<evidence type="ECO:0000256" key="4">
    <source>
        <dbReference type="ARBA" id="ARBA00023172"/>
    </source>
</evidence>